<dbReference type="InterPro" id="IPR052158">
    <property type="entry name" value="INH-QAR"/>
</dbReference>
<dbReference type="InterPro" id="IPR002818">
    <property type="entry name" value="DJ-1/PfpI"/>
</dbReference>
<dbReference type="GO" id="GO:0043565">
    <property type="term" value="F:sequence-specific DNA binding"/>
    <property type="evidence" value="ECO:0007669"/>
    <property type="project" value="InterPro"/>
</dbReference>
<dbReference type="InterPro" id="IPR018062">
    <property type="entry name" value="HTH_AraC-typ_CS"/>
</dbReference>
<organism evidence="5 6">
    <name type="scientific">Curtobacterium pusillum</name>
    <dbReference type="NCBI Taxonomy" id="69373"/>
    <lineage>
        <taxon>Bacteria</taxon>
        <taxon>Bacillati</taxon>
        <taxon>Actinomycetota</taxon>
        <taxon>Actinomycetes</taxon>
        <taxon>Micrococcales</taxon>
        <taxon>Microbacteriaceae</taxon>
        <taxon>Curtobacterium</taxon>
    </lineage>
</organism>
<evidence type="ECO:0000313" key="6">
    <source>
        <dbReference type="Proteomes" id="UP000590225"/>
    </source>
</evidence>
<comment type="caution">
    <text evidence="5">The sequence shown here is derived from an EMBL/GenBank/DDBJ whole genome shotgun (WGS) entry which is preliminary data.</text>
</comment>
<evidence type="ECO:0000256" key="1">
    <source>
        <dbReference type="ARBA" id="ARBA00023015"/>
    </source>
</evidence>
<dbReference type="PROSITE" id="PS00041">
    <property type="entry name" value="HTH_ARAC_FAMILY_1"/>
    <property type="match status" value="1"/>
</dbReference>
<keyword evidence="3" id="KW-0804">Transcription</keyword>
<dbReference type="InterPro" id="IPR009057">
    <property type="entry name" value="Homeodomain-like_sf"/>
</dbReference>
<reference evidence="5 6" key="1">
    <citation type="submission" date="2020-07" db="EMBL/GenBank/DDBJ databases">
        <title>Above-ground endophytic microbial communities from plants in different locations in the United States.</title>
        <authorList>
            <person name="Frank C."/>
        </authorList>
    </citation>
    <scope>NUCLEOTIDE SEQUENCE [LARGE SCALE GENOMIC DNA]</scope>
    <source>
        <strain evidence="5 6">WPL5_2</strain>
    </source>
</reference>
<dbReference type="AlphaFoldDB" id="A0AAW3TDS1"/>
<keyword evidence="1" id="KW-0805">Transcription regulation</keyword>
<dbReference type="Gene3D" id="1.10.10.60">
    <property type="entry name" value="Homeodomain-like"/>
    <property type="match status" value="1"/>
</dbReference>
<dbReference type="InterPro" id="IPR018060">
    <property type="entry name" value="HTH_AraC"/>
</dbReference>
<dbReference type="EMBL" id="JACGXP010000008">
    <property type="protein sequence ID" value="MBA8992142.1"/>
    <property type="molecule type" value="Genomic_DNA"/>
</dbReference>
<dbReference type="GO" id="GO:0003700">
    <property type="term" value="F:DNA-binding transcription factor activity"/>
    <property type="evidence" value="ECO:0007669"/>
    <property type="project" value="InterPro"/>
</dbReference>
<evidence type="ECO:0000313" key="5">
    <source>
        <dbReference type="EMBL" id="MBA8992142.1"/>
    </source>
</evidence>
<dbReference type="SMART" id="SM00342">
    <property type="entry name" value="HTH_ARAC"/>
    <property type="match status" value="1"/>
</dbReference>
<dbReference type="Proteomes" id="UP000590225">
    <property type="component" value="Unassembled WGS sequence"/>
</dbReference>
<dbReference type="InterPro" id="IPR029062">
    <property type="entry name" value="Class_I_gatase-like"/>
</dbReference>
<evidence type="ECO:0000256" key="2">
    <source>
        <dbReference type="ARBA" id="ARBA00023125"/>
    </source>
</evidence>
<dbReference type="RefSeq" id="WP_182517007.1">
    <property type="nucleotide sequence ID" value="NZ_JACGXP010000008.1"/>
</dbReference>
<dbReference type="PANTHER" id="PTHR43130:SF3">
    <property type="entry name" value="HTH-TYPE TRANSCRIPTIONAL REGULATOR RV1931C"/>
    <property type="match status" value="1"/>
</dbReference>
<dbReference type="SUPFAM" id="SSF46689">
    <property type="entry name" value="Homeodomain-like"/>
    <property type="match status" value="2"/>
</dbReference>
<feature type="domain" description="HTH araC/xylS-type" evidence="4">
    <location>
        <begin position="215"/>
        <end position="313"/>
    </location>
</feature>
<evidence type="ECO:0000259" key="4">
    <source>
        <dbReference type="PROSITE" id="PS01124"/>
    </source>
</evidence>
<dbReference type="SUPFAM" id="SSF52317">
    <property type="entry name" value="Class I glutamine amidotransferase-like"/>
    <property type="match status" value="1"/>
</dbReference>
<evidence type="ECO:0000256" key="3">
    <source>
        <dbReference type="ARBA" id="ARBA00023163"/>
    </source>
</evidence>
<protein>
    <submittedName>
        <fullName evidence="5">Transcriptional regulator GlxA family with amidase domain</fullName>
    </submittedName>
</protein>
<dbReference type="CDD" id="cd03137">
    <property type="entry name" value="GATase1_AraC_1"/>
    <property type="match status" value="1"/>
</dbReference>
<dbReference type="Pfam" id="PF01965">
    <property type="entry name" value="DJ-1_PfpI"/>
    <property type="match status" value="1"/>
</dbReference>
<dbReference type="Pfam" id="PF12833">
    <property type="entry name" value="HTH_18"/>
    <property type="match status" value="1"/>
</dbReference>
<dbReference type="PANTHER" id="PTHR43130">
    <property type="entry name" value="ARAC-FAMILY TRANSCRIPTIONAL REGULATOR"/>
    <property type="match status" value="1"/>
</dbReference>
<keyword evidence="2" id="KW-0238">DNA-binding</keyword>
<name>A0AAW3TDS1_9MICO</name>
<proteinExistence type="predicted"/>
<dbReference type="Gene3D" id="3.40.50.880">
    <property type="match status" value="1"/>
</dbReference>
<dbReference type="PROSITE" id="PS01124">
    <property type="entry name" value="HTH_ARAC_FAMILY_2"/>
    <property type="match status" value="1"/>
</dbReference>
<sequence>MSTDRDHRVAVLVLDGAKALDVGIAAHVFAKRPSMPYEVRVCAEHAGTVDGWNGLAYAVSHDLDTLTWADTILVPGYRNPADLTTPPAVTAALRTAHERGARIAAISTGAFTLAAAGLLDGRRATTHWHYTHVLREQYPAVDVDEHVLFVDASDVLTSAGAASGIDLCLHLIRRDHGVALANHVARRLVSAPYRSGGQAQYVPRTIPEPLGDVFAATRAWALDHLDDGLSLATLARQANVSARTFSRRFAADTGITPMQWVLRARIDRARELLERTDLTMTQIAEATGLRSDANLRRHFGSIIGTSPTAYRTAFQE</sequence>
<accession>A0AAW3TDS1</accession>
<gene>
    <name evidence="5" type="ORF">FHW23_003430</name>
</gene>